<reference evidence="2 3" key="1">
    <citation type="submission" date="2022-03" db="EMBL/GenBank/DDBJ databases">
        <title>Isotopic signatures of nitrous oxide derived from detoxification processes.</title>
        <authorList>
            <person name="Behrendt U."/>
            <person name="Buchen C."/>
            <person name="Well R."/>
            <person name="Ulrich A."/>
            <person name="Rohe L."/>
            <person name="Kolb S."/>
            <person name="Schloter M."/>
            <person name="Horn M.A."/>
            <person name="Augustin J."/>
        </authorList>
    </citation>
    <scope>NUCLEOTIDE SEQUENCE [LARGE SCALE GENOMIC DNA]</scope>
    <source>
        <strain evidence="2 3">S4-C24</strain>
        <plasmid evidence="2 3">p1</plasmid>
    </source>
</reference>
<sequence>MNLNGAELMVGGSTPRDRLERAETLARKVNLLLDVVVAEGGKPYEFAEIQAGVRDNGYVLSRTRWWRIRSGESPEAVPREALVALAKFFEVDPDYLTEDTGELPERIERELQLLKKMRRNKLKSIAARTLGDIDSKTLDAINALLDDVNSFESGDPRPD</sequence>
<gene>
    <name evidence="2" type="ORF">MNQ99_18430</name>
</gene>
<name>A0ABY3WHS0_9MICC</name>
<protein>
    <recommendedName>
        <fullName evidence="1">HTH cro/C1-type domain-containing protein</fullName>
    </recommendedName>
</protein>
<keyword evidence="3" id="KW-1185">Reference proteome</keyword>
<evidence type="ECO:0000259" key="1">
    <source>
        <dbReference type="PROSITE" id="PS50943"/>
    </source>
</evidence>
<dbReference type="Proteomes" id="UP000829069">
    <property type="component" value="Plasmid p1"/>
</dbReference>
<accession>A0ABY3WHS0</accession>
<dbReference type="EMBL" id="CP093327">
    <property type="protein sequence ID" value="UNK47852.1"/>
    <property type="molecule type" value="Genomic_DNA"/>
</dbReference>
<proteinExistence type="predicted"/>
<evidence type="ECO:0000313" key="3">
    <source>
        <dbReference type="Proteomes" id="UP000829069"/>
    </source>
</evidence>
<feature type="domain" description="HTH cro/C1-type" evidence="1">
    <location>
        <begin position="80"/>
        <end position="96"/>
    </location>
</feature>
<geneLocation type="plasmid" evidence="2 3">
    <name>p1</name>
</geneLocation>
<dbReference type="InterPro" id="IPR010982">
    <property type="entry name" value="Lambda_DNA-bd_dom_sf"/>
</dbReference>
<dbReference type="RefSeq" id="WP_241915550.1">
    <property type="nucleotide sequence ID" value="NZ_CP093327.1"/>
</dbReference>
<keyword evidence="2" id="KW-0614">Plasmid</keyword>
<dbReference type="InterPro" id="IPR001387">
    <property type="entry name" value="Cro/C1-type_HTH"/>
</dbReference>
<evidence type="ECO:0000313" key="2">
    <source>
        <dbReference type="EMBL" id="UNK47852.1"/>
    </source>
</evidence>
<dbReference type="Gene3D" id="1.10.260.40">
    <property type="entry name" value="lambda repressor-like DNA-binding domains"/>
    <property type="match status" value="1"/>
</dbReference>
<organism evidence="2 3">
    <name type="scientific">Arthrobacter sulfonylureivorans</name>
    <dbReference type="NCBI Taxonomy" id="2486855"/>
    <lineage>
        <taxon>Bacteria</taxon>
        <taxon>Bacillati</taxon>
        <taxon>Actinomycetota</taxon>
        <taxon>Actinomycetes</taxon>
        <taxon>Micrococcales</taxon>
        <taxon>Micrococcaceae</taxon>
        <taxon>Arthrobacter</taxon>
    </lineage>
</organism>
<dbReference type="PROSITE" id="PS50943">
    <property type="entry name" value="HTH_CROC1"/>
    <property type="match status" value="1"/>
</dbReference>